<sequence>MATSNCRQNGGGVVEVKNVASSGAMLSLVEATLEEKWNGVAGNGLDATMEVAYGSCASGEEVKGMAHILGEGERGHACLMRKKKPHCEEGNIRRECRRMLIWSRAVACLCTLQSILGVLQLPRHSGLQEERFYRLNLRFHQPKFTKMIRIGKRGLELLNYAEKSADATPERPSTCWGWAPFSAVVFAFDSLWGSGCPFWTFFRSFLGFFTLSEPLPCVWSGETPRQWLCKAVEATTIIGDDVPLEQALEIEEDPAPSA</sequence>
<dbReference type="AlphaFoldDB" id="A0AAQ3MSY6"/>
<keyword evidence="1" id="KW-0812">Transmembrane</keyword>
<dbReference type="EMBL" id="CP144692">
    <property type="protein sequence ID" value="WVY96782.1"/>
    <property type="molecule type" value="Genomic_DNA"/>
</dbReference>
<evidence type="ECO:0000256" key="1">
    <source>
        <dbReference type="SAM" id="Phobius"/>
    </source>
</evidence>
<evidence type="ECO:0000313" key="2">
    <source>
        <dbReference type="EMBL" id="WVY96782.1"/>
    </source>
</evidence>
<gene>
    <name evidence="2" type="ORF">V8G54_028933</name>
</gene>
<accession>A0AAQ3MSY6</accession>
<evidence type="ECO:0000313" key="3">
    <source>
        <dbReference type="Proteomes" id="UP001374535"/>
    </source>
</evidence>
<feature type="transmembrane region" description="Helical" evidence="1">
    <location>
        <begin position="101"/>
        <end position="121"/>
    </location>
</feature>
<name>A0AAQ3MSY6_VIGMU</name>
<dbReference type="Proteomes" id="UP001374535">
    <property type="component" value="Chromosome 9"/>
</dbReference>
<keyword evidence="1" id="KW-1133">Transmembrane helix</keyword>
<reference evidence="2 3" key="1">
    <citation type="journal article" date="2023" name="Life. Sci Alliance">
        <title>Evolutionary insights into 3D genome organization and epigenetic landscape of Vigna mungo.</title>
        <authorList>
            <person name="Junaid A."/>
            <person name="Singh B."/>
            <person name="Bhatia S."/>
        </authorList>
    </citation>
    <scope>NUCLEOTIDE SEQUENCE [LARGE SCALE GENOMIC DNA]</scope>
    <source>
        <strain evidence="2">Urdbean</strain>
    </source>
</reference>
<organism evidence="2 3">
    <name type="scientific">Vigna mungo</name>
    <name type="common">Black gram</name>
    <name type="synonym">Phaseolus mungo</name>
    <dbReference type="NCBI Taxonomy" id="3915"/>
    <lineage>
        <taxon>Eukaryota</taxon>
        <taxon>Viridiplantae</taxon>
        <taxon>Streptophyta</taxon>
        <taxon>Embryophyta</taxon>
        <taxon>Tracheophyta</taxon>
        <taxon>Spermatophyta</taxon>
        <taxon>Magnoliopsida</taxon>
        <taxon>eudicotyledons</taxon>
        <taxon>Gunneridae</taxon>
        <taxon>Pentapetalae</taxon>
        <taxon>rosids</taxon>
        <taxon>fabids</taxon>
        <taxon>Fabales</taxon>
        <taxon>Fabaceae</taxon>
        <taxon>Papilionoideae</taxon>
        <taxon>50 kb inversion clade</taxon>
        <taxon>NPAAA clade</taxon>
        <taxon>indigoferoid/millettioid clade</taxon>
        <taxon>Phaseoleae</taxon>
        <taxon>Vigna</taxon>
    </lineage>
</organism>
<keyword evidence="3" id="KW-1185">Reference proteome</keyword>
<proteinExistence type="predicted"/>
<keyword evidence="1" id="KW-0472">Membrane</keyword>
<protein>
    <submittedName>
        <fullName evidence="2">Uncharacterized protein</fullName>
    </submittedName>
</protein>